<dbReference type="OrthoDB" id="2013972at2759"/>
<organism evidence="1 2">
    <name type="scientific">Pyronema omphalodes (strain CBS 100304)</name>
    <name type="common">Pyronema confluens</name>
    <dbReference type="NCBI Taxonomy" id="1076935"/>
    <lineage>
        <taxon>Eukaryota</taxon>
        <taxon>Fungi</taxon>
        <taxon>Dikarya</taxon>
        <taxon>Ascomycota</taxon>
        <taxon>Pezizomycotina</taxon>
        <taxon>Pezizomycetes</taxon>
        <taxon>Pezizales</taxon>
        <taxon>Pyronemataceae</taxon>
        <taxon>Pyronema</taxon>
    </lineage>
</organism>
<dbReference type="EMBL" id="HF935604">
    <property type="protein sequence ID" value="CCX31507.1"/>
    <property type="molecule type" value="Genomic_DNA"/>
</dbReference>
<reference evidence="1 2" key="1">
    <citation type="journal article" date="2013" name="PLoS Genet.">
        <title>The genome and development-dependent transcriptomes of Pyronema confluens: a window into fungal evolution.</title>
        <authorList>
            <person name="Traeger S."/>
            <person name="Altegoer F."/>
            <person name="Freitag M."/>
            <person name="Gabaldon T."/>
            <person name="Kempken F."/>
            <person name="Kumar A."/>
            <person name="Marcet-Houben M."/>
            <person name="Poggeler S."/>
            <person name="Stajich J.E."/>
            <person name="Nowrousian M."/>
        </authorList>
    </citation>
    <scope>NUCLEOTIDE SEQUENCE [LARGE SCALE GENOMIC DNA]</scope>
    <source>
        <strain evidence="2">CBS 100304</strain>
        <tissue evidence="1">Vegetative mycelium</tissue>
    </source>
</reference>
<sequence>MGILYSDDNSMKPDNGTKIFYERIAEAMAKTGRPAHIEGSNLVEYLEKAGFVDVVVNKIKLPHRPWAKERRLKQAGAMALISFDTTRVPFVRNGCAHKDSQNEQRGGG</sequence>
<keyword evidence="2" id="KW-1185">Reference proteome</keyword>
<dbReference type="Proteomes" id="UP000018144">
    <property type="component" value="Unassembled WGS sequence"/>
</dbReference>
<name>U4LIW7_PYROM</name>
<dbReference type="STRING" id="1076935.U4LIW7"/>
<evidence type="ECO:0000313" key="2">
    <source>
        <dbReference type="Proteomes" id="UP000018144"/>
    </source>
</evidence>
<protein>
    <submittedName>
        <fullName evidence="1">Uncharacterized protein</fullName>
    </submittedName>
</protein>
<accession>U4LIW7</accession>
<gene>
    <name evidence="1" type="ORF">PCON_10856</name>
</gene>
<dbReference type="AlphaFoldDB" id="U4LIW7"/>
<evidence type="ECO:0000313" key="1">
    <source>
        <dbReference type="EMBL" id="CCX31507.1"/>
    </source>
</evidence>
<proteinExistence type="predicted"/>